<dbReference type="EMBL" id="GL876976">
    <property type="protein sequence ID" value="KLU90998.1"/>
    <property type="molecule type" value="Genomic_DNA"/>
</dbReference>
<proteinExistence type="predicted"/>
<accession>A0A0C4EA64</accession>
<evidence type="ECO:0000313" key="2">
    <source>
        <dbReference type="EMBL" id="KLU90998.1"/>
    </source>
</evidence>
<feature type="compositionally biased region" description="Low complexity" evidence="1">
    <location>
        <begin position="8"/>
        <end position="19"/>
    </location>
</feature>
<sequence>MPTDVAPEDAAPQDAAPADGSTGPPGQPLEDPQSGSPSSELDSQSDPIPSSTANSASDQSSPPVSEPSLDPSQSPSLESPLSPSDPSQFLSSDAPVTATVPTSSDPALPASGETTPSPEGSAPSSILESVTPDPELSTPSISESAAPFASETGISSVSGVATPASDAGFPNPIYFSGGSSCSRNRSSDFGHRNSGHWNPYLSNWILVHFRIRSFHLGDSRPFFRDGDSSKRSRRFIRCRHRNNFHSISGTIWRARRIFRFRIYGPFLHFESSNNFGAAIGRTGTILGFGTNLFLHFRSSHGLSGAIWTAGRSSDFDPFLRFRYRIFDSISGATWRARRTFRFRTNEFSIRFGSGNYCSLSGDTWRARRIFRFGTCGLSLAIDHTLGGACIVRHFDRLLFKHLIVPIVPHCGTRSSFGHIHYFLRGNVAICFVRSLVLSGTYGFLVGSSDPYSPRYFVVTHRRQHHHKRHACTNSVSVQPI</sequence>
<evidence type="ECO:0000256" key="1">
    <source>
        <dbReference type="SAM" id="MobiDB-lite"/>
    </source>
</evidence>
<reference evidence="2" key="1">
    <citation type="submission" date="2010-05" db="EMBL/GenBank/DDBJ databases">
        <title>The Genome Sequence of Magnaporthe poae strain ATCC 64411.</title>
        <authorList>
            <consortium name="The Broad Institute Genome Sequencing Platform"/>
            <consortium name="Broad Institute Genome Sequencing Center for Infectious Disease"/>
            <person name="Ma L.-J."/>
            <person name="Dead R."/>
            <person name="Young S."/>
            <person name="Zeng Q."/>
            <person name="Koehrsen M."/>
            <person name="Alvarado L."/>
            <person name="Berlin A."/>
            <person name="Chapman S.B."/>
            <person name="Chen Z."/>
            <person name="Freedman E."/>
            <person name="Gellesch M."/>
            <person name="Goldberg J."/>
            <person name="Griggs A."/>
            <person name="Gujja S."/>
            <person name="Heilman E.R."/>
            <person name="Heiman D."/>
            <person name="Hepburn T."/>
            <person name="Howarth C."/>
            <person name="Jen D."/>
            <person name="Larson L."/>
            <person name="Mehta T."/>
            <person name="Neiman D."/>
            <person name="Pearson M."/>
            <person name="Roberts A."/>
            <person name="Saif S."/>
            <person name="Shea T."/>
            <person name="Shenoy N."/>
            <person name="Sisk P."/>
            <person name="Stolte C."/>
            <person name="Sykes S."/>
            <person name="Walk T."/>
            <person name="White J."/>
            <person name="Yandava C."/>
            <person name="Haas B."/>
            <person name="Nusbaum C."/>
            <person name="Birren B."/>
        </authorList>
    </citation>
    <scope>NUCLEOTIDE SEQUENCE</scope>
    <source>
        <strain evidence="2">ATCC 64411</strain>
    </source>
</reference>
<reference evidence="4" key="2">
    <citation type="submission" date="2010-05" db="EMBL/GenBank/DDBJ databases">
        <title>The genome sequence of Magnaporthe poae strain ATCC 64411.</title>
        <authorList>
            <person name="Ma L.-J."/>
            <person name="Dead R."/>
            <person name="Young S."/>
            <person name="Zeng Q."/>
            <person name="Koehrsen M."/>
            <person name="Alvarado L."/>
            <person name="Berlin A."/>
            <person name="Chapman S.B."/>
            <person name="Chen Z."/>
            <person name="Freedman E."/>
            <person name="Gellesch M."/>
            <person name="Goldberg J."/>
            <person name="Griggs A."/>
            <person name="Gujja S."/>
            <person name="Heilman E.R."/>
            <person name="Heiman D."/>
            <person name="Hepburn T."/>
            <person name="Howarth C."/>
            <person name="Jen D."/>
            <person name="Larson L."/>
            <person name="Mehta T."/>
            <person name="Neiman D."/>
            <person name="Pearson M."/>
            <person name="Roberts A."/>
            <person name="Saif S."/>
            <person name="Shea T."/>
            <person name="Shenoy N."/>
            <person name="Sisk P."/>
            <person name="Stolte C."/>
            <person name="Sykes S."/>
            <person name="Walk T."/>
            <person name="White J."/>
            <person name="Yandava C."/>
            <person name="Haas B."/>
            <person name="Nusbaum C."/>
            <person name="Birren B."/>
        </authorList>
    </citation>
    <scope>NUCLEOTIDE SEQUENCE [LARGE SCALE GENOMIC DNA]</scope>
    <source>
        <strain evidence="4">ATCC 64411 / 73-15</strain>
    </source>
</reference>
<organism evidence="3 4">
    <name type="scientific">Magnaporthiopsis poae (strain ATCC 64411 / 73-15)</name>
    <name type="common">Kentucky bluegrass fungus</name>
    <name type="synonym">Magnaporthe poae</name>
    <dbReference type="NCBI Taxonomy" id="644358"/>
    <lineage>
        <taxon>Eukaryota</taxon>
        <taxon>Fungi</taxon>
        <taxon>Dikarya</taxon>
        <taxon>Ascomycota</taxon>
        <taxon>Pezizomycotina</taxon>
        <taxon>Sordariomycetes</taxon>
        <taxon>Sordariomycetidae</taxon>
        <taxon>Magnaporthales</taxon>
        <taxon>Magnaporthaceae</taxon>
        <taxon>Magnaporthiopsis</taxon>
    </lineage>
</organism>
<protein>
    <submittedName>
        <fullName evidence="2 3">Uncharacterized protein</fullName>
    </submittedName>
</protein>
<evidence type="ECO:0000313" key="4">
    <source>
        <dbReference type="Proteomes" id="UP000011715"/>
    </source>
</evidence>
<feature type="compositionally biased region" description="Polar residues" evidence="1">
    <location>
        <begin position="33"/>
        <end position="49"/>
    </location>
</feature>
<feature type="compositionally biased region" description="Low complexity" evidence="1">
    <location>
        <begin position="50"/>
        <end position="88"/>
    </location>
</feature>
<keyword evidence="4" id="KW-1185">Reference proteome</keyword>
<name>A0A0C4EA64_MAGP6</name>
<feature type="region of interest" description="Disordered" evidence="1">
    <location>
        <begin position="1"/>
        <end position="146"/>
    </location>
</feature>
<dbReference type="Proteomes" id="UP000011715">
    <property type="component" value="Unassembled WGS sequence"/>
</dbReference>
<dbReference type="STRING" id="644358.A0A0C4EA64"/>
<evidence type="ECO:0000313" key="3">
    <source>
        <dbReference type="EnsemblFungi" id="MAPG_09523T0"/>
    </source>
</evidence>
<reference evidence="3" key="4">
    <citation type="journal article" date="2015" name="G3 (Bethesda)">
        <title>Genome sequences of three phytopathogenic species of the Magnaporthaceae family of fungi.</title>
        <authorList>
            <person name="Okagaki L.H."/>
            <person name="Nunes C.C."/>
            <person name="Sailsbery J."/>
            <person name="Clay B."/>
            <person name="Brown D."/>
            <person name="John T."/>
            <person name="Oh Y."/>
            <person name="Young N."/>
            <person name="Fitzgerald M."/>
            <person name="Haas B.J."/>
            <person name="Zeng Q."/>
            <person name="Young S."/>
            <person name="Adiconis X."/>
            <person name="Fan L."/>
            <person name="Levin J.Z."/>
            <person name="Mitchell T.K."/>
            <person name="Okubara P.A."/>
            <person name="Farman M.L."/>
            <person name="Kohn L.M."/>
            <person name="Birren B."/>
            <person name="Ma L.-J."/>
            <person name="Dean R.A."/>
        </authorList>
    </citation>
    <scope>NUCLEOTIDE SEQUENCE</scope>
    <source>
        <strain evidence="3">ATCC 64411 / 73-15</strain>
    </source>
</reference>
<feature type="compositionally biased region" description="Polar residues" evidence="1">
    <location>
        <begin position="112"/>
        <end position="128"/>
    </location>
</feature>
<dbReference type="EMBL" id="ADBL01002433">
    <property type="status" value="NOT_ANNOTATED_CDS"/>
    <property type="molecule type" value="Genomic_DNA"/>
</dbReference>
<dbReference type="EnsemblFungi" id="MAPG_09523T0">
    <property type="protein sequence ID" value="MAPG_09523T0"/>
    <property type="gene ID" value="MAPG_09523"/>
</dbReference>
<dbReference type="AlphaFoldDB" id="A0A0C4EA64"/>
<dbReference type="VEuPathDB" id="FungiDB:MAPG_09523"/>
<gene>
    <name evidence="2" type="ORF">MAPG_09523</name>
</gene>
<reference evidence="3" key="5">
    <citation type="submission" date="2015-06" db="UniProtKB">
        <authorList>
            <consortium name="EnsemblFungi"/>
        </authorList>
    </citation>
    <scope>IDENTIFICATION</scope>
    <source>
        <strain evidence="3">ATCC 64411</strain>
    </source>
</reference>
<reference evidence="2" key="3">
    <citation type="submission" date="2011-03" db="EMBL/GenBank/DDBJ databases">
        <title>Annotation of Magnaporthe poae ATCC 64411.</title>
        <authorList>
            <person name="Ma L.-J."/>
            <person name="Dead R."/>
            <person name="Young S.K."/>
            <person name="Zeng Q."/>
            <person name="Gargeya S."/>
            <person name="Fitzgerald M."/>
            <person name="Haas B."/>
            <person name="Abouelleil A."/>
            <person name="Alvarado L."/>
            <person name="Arachchi H.M."/>
            <person name="Berlin A."/>
            <person name="Brown A."/>
            <person name="Chapman S.B."/>
            <person name="Chen Z."/>
            <person name="Dunbar C."/>
            <person name="Freedman E."/>
            <person name="Gearin G."/>
            <person name="Gellesch M."/>
            <person name="Goldberg J."/>
            <person name="Griggs A."/>
            <person name="Gujja S."/>
            <person name="Heiman D."/>
            <person name="Howarth C."/>
            <person name="Larson L."/>
            <person name="Lui A."/>
            <person name="MacDonald P.J.P."/>
            <person name="Mehta T."/>
            <person name="Montmayeur A."/>
            <person name="Murphy C."/>
            <person name="Neiman D."/>
            <person name="Pearson M."/>
            <person name="Priest M."/>
            <person name="Roberts A."/>
            <person name="Saif S."/>
            <person name="Shea T."/>
            <person name="Shenoy N."/>
            <person name="Sisk P."/>
            <person name="Stolte C."/>
            <person name="Sykes S."/>
            <person name="Yandava C."/>
            <person name="Wortman J."/>
            <person name="Nusbaum C."/>
            <person name="Birren B."/>
        </authorList>
    </citation>
    <scope>NUCLEOTIDE SEQUENCE</scope>
    <source>
        <strain evidence="2">ATCC 64411</strain>
    </source>
</reference>